<proteinExistence type="predicted"/>
<organism evidence="3 4">
    <name type="scientific">Fodinicurvata halophila</name>
    <dbReference type="NCBI Taxonomy" id="1419723"/>
    <lineage>
        <taxon>Bacteria</taxon>
        <taxon>Pseudomonadati</taxon>
        <taxon>Pseudomonadota</taxon>
        <taxon>Alphaproteobacteria</taxon>
        <taxon>Rhodospirillales</taxon>
        <taxon>Rhodovibrionaceae</taxon>
        <taxon>Fodinicurvata</taxon>
    </lineage>
</organism>
<dbReference type="EMBL" id="JBHSCW010000003">
    <property type="protein sequence ID" value="MFC4351736.1"/>
    <property type="molecule type" value="Genomic_DNA"/>
</dbReference>
<dbReference type="Pfam" id="PF07687">
    <property type="entry name" value="M20_dimer"/>
    <property type="match status" value="1"/>
</dbReference>
<accession>A0ABV8UMB0</accession>
<evidence type="ECO:0000313" key="3">
    <source>
        <dbReference type="EMBL" id="MFC4351736.1"/>
    </source>
</evidence>
<sequence>MSVLPRIQEFAEELSAIRHDIHAHPELGFEESRTASLVEDKLKAWGVDEVHTGIGGTGIVGVLHGKMQGNRCVGLRADMDALPIQEATDLPYASKNQGKMHACGHDSHTTMLLGAARYLAETRDFAGKVHLIFQPAEEGLGGARRMLEEGLFDRFPCDEIYGMHNDPNSPEGRVSVKIGPAMSGATFFDITVEGVGSHAAMPHQSRDPIIVATALVQQLQSVVSRNRPPAEPLVLSVTQIHAGSAYNVVPGTASIAGTIRYFSDELRDLTHERIQDLCAGFEKAYGVTISVDLRNIFHVLMNDPDLGREYLKAAADVVGEENAVETDQYATGSEDFADMLKVVPGAYCRVGHAGSVPLHNPGFVLDDGILPIGASVMARVVERRLPVTQ</sequence>
<feature type="domain" description="Peptidase M20 dimerisation" evidence="2">
    <location>
        <begin position="183"/>
        <end position="278"/>
    </location>
</feature>
<keyword evidence="4" id="KW-1185">Reference proteome</keyword>
<dbReference type="PANTHER" id="PTHR11014">
    <property type="entry name" value="PEPTIDASE M20 FAMILY MEMBER"/>
    <property type="match status" value="1"/>
</dbReference>
<dbReference type="Gene3D" id="3.40.630.10">
    <property type="entry name" value="Zn peptidases"/>
    <property type="match status" value="1"/>
</dbReference>
<evidence type="ECO:0000313" key="4">
    <source>
        <dbReference type="Proteomes" id="UP001595799"/>
    </source>
</evidence>
<dbReference type="PIRSF" id="PIRSF005962">
    <property type="entry name" value="Pept_M20D_amidohydro"/>
    <property type="match status" value="1"/>
</dbReference>
<dbReference type="SUPFAM" id="SSF53187">
    <property type="entry name" value="Zn-dependent exopeptidases"/>
    <property type="match status" value="1"/>
</dbReference>
<keyword evidence="1" id="KW-0378">Hydrolase</keyword>
<dbReference type="SUPFAM" id="SSF55031">
    <property type="entry name" value="Bacterial exopeptidase dimerisation domain"/>
    <property type="match status" value="1"/>
</dbReference>
<dbReference type="Proteomes" id="UP001595799">
    <property type="component" value="Unassembled WGS sequence"/>
</dbReference>
<name>A0ABV8UMB0_9PROT</name>
<dbReference type="RefSeq" id="WP_382422060.1">
    <property type="nucleotide sequence ID" value="NZ_JBHSCW010000003.1"/>
</dbReference>
<dbReference type="InterPro" id="IPR036264">
    <property type="entry name" value="Bact_exopeptidase_dim_dom"/>
</dbReference>
<dbReference type="PANTHER" id="PTHR11014:SF63">
    <property type="entry name" value="METALLOPEPTIDASE, PUTATIVE (AFU_ORTHOLOGUE AFUA_6G09600)-RELATED"/>
    <property type="match status" value="1"/>
</dbReference>
<dbReference type="Pfam" id="PF01546">
    <property type="entry name" value="Peptidase_M20"/>
    <property type="match status" value="1"/>
</dbReference>
<dbReference type="NCBIfam" id="TIGR01891">
    <property type="entry name" value="amidohydrolases"/>
    <property type="match status" value="1"/>
</dbReference>
<protein>
    <submittedName>
        <fullName evidence="3">M20 aminoacylase family protein</fullName>
    </submittedName>
</protein>
<dbReference type="InterPro" id="IPR017439">
    <property type="entry name" value="Amidohydrolase"/>
</dbReference>
<dbReference type="Gene3D" id="3.30.70.360">
    <property type="match status" value="1"/>
</dbReference>
<comment type="caution">
    <text evidence="3">The sequence shown here is derived from an EMBL/GenBank/DDBJ whole genome shotgun (WGS) entry which is preliminary data.</text>
</comment>
<dbReference type="CDD" id="cd05666">
    <property type="entry name" value="M20_Acy1-like"/>
    <property type="match status" value="1"/>
</dbReference>
<evidence type="ECO:0000259" key="2">
    <source>
        <dbReference type="Pfam" id="PF07687"/>
    </source>
</evidence>
<dbReference type="InterPro" id="IPR011650">
    <property type="entry name" value="Peptidase_M20_dimer"/>
</dbReference>
<reference evidence="4" key="1">
    <citation type="journal article" date="2019" name="Int. J. Syst. Evol. Microbiol.">
        <title>The Global Catalogue of Microorganisms (GCM) 10K type strain sequencing project: providing services to taxonomists for standard genome sequencing and annotation.</title>
        <authorList>
            <consortium name="The Broad Institute Genomics Platform"/>
            <consortium name="The Broad Institute Genome Sequencing Center for Infectious Disease"/>
            <person name="Wu L."/>
            <person name="Ma J."/>
        </authorList>
    </citation>
    <scope>NUCLEOTIDE SEQUENCE [LARGE SCALE GENOMIC DNA]</scope>
    <source>
        <strain evidence="4">CECT 8472</strain>
    </source>
</reference>
<gene>
    <name evidence="3" type="ORF">ACFOW6_09305</name>
</gene>
<evidence type="ECO:0000256" key="1">
    <source>
        <dbReference type="ARBA" id="ARBA00022801"/>
    </source>
</evidence>
<dbReference type="InterPro" id="IPR002933">
    <property type="entry name" value="Peptidase_M20"/>
</dbReference>